<evidence type="ECO:0000256" key="1">
    <source>
        <dbReference type="SAM" id="Phobius"/>
    </source>
</evidence>
<feature type="transmembrane region" description="Helical" evidence="1">
    <location>
        <begin position="140"/>
        <end position="158"/>
    </location>
</feature>
<organism evidence="2 3">
    <name type="scientific">Helicobacter bilis</name>
    <dbReference type="NCBI Taxonomy" id="37372"/>
    <lineage>
        <taxon>Bacteria</taxon>
        <taxon>Pseudomonadati</taxon>
        <taxon>Campylobacterota</taxon>
        <taxon>Epsilonproteobacteria</taxon>
        <taxon>Campylobacterales</taxon>
        <taxon>Helicobacteraceae</taxon>
        <taxon>Helicobacter</taxon>
    </lineage>
</organism>
<reference evidence="2 3" key="1">
    <citation type="journal article" date="2014" name="Genome Announc.">
        <title>Draft genome sequences of eight enterohepatic helicobacter species isolated from both laboratory and wild rodents.</title>
        <authorList>
            <person name="Sheh A."/>
            <person name="Shen Z."/>
            <person name="Fox J.G."/>
        </authorList>
    </citation>
    <scope>NUCLEOTIDE SEQUENCE [LARGE SCALE GENOMIC DNA]</scope>
    <source>
        <strain evidence="2 3">ATCC 49320</strain>
    </source>
</reference>
<sequence>MKENVNSKDTSVFADIYEDKRVFNVDSKTACFIKQGGMSKVDSKLCHIERSEISSIESMLHLNKHKALSTKLWNLDFKIDSRQDFLSHAANKVILENTNKKPLYSHKKQGKIPKKLHLIYLFINTKSKATLTLHYLYKSIYRILSIFLFSLICSIYAANANTLTDSNAKTGRDQQNKTTQSQKVQIKGDTLVIQDASCQSGNKSLLKSLQTKDSKNTTTLQECDDINHK</sequence>
<comment type="caution">
    <text evidence="2">The sequence shown here is derived from an EMBL/GenBank/DDBJ whole genome shotgun (WGS) entry which is preliminary data.</text>
</comment>
<evidence type="ECO:0000313" key="2">
    <source>
        <dbReference type="EMBL" id="TLE11845.1"/>
    </source>
</evidence>
<name>A0A4U8UC62_9HELI</name>
<dbReference type="Proteomes" id="UP000029857">
    <property type="component" value="Unassembled WGS sequence"/>
</dbReference>
<keyword evidence="1" id="KW-1133">Transmembrane helix</keyword>
<dbReference type="AlphaFoldDB" id="A0A4U8UC62"/>
<dbReference type="RefSeq" id="WP_034578921.1">
    <property type="nucleotide sequence ID" value="NZ_CAMCCI010000135.1"/>
</dbReference>
<dbReference type="EMBL" id="JRPJ02000003">
    <property type="protein sequence ID" value="TLE11845.1"/>
    <property type="molecule type" value="Genomic_DNA"/>
</dbReference>
<keyword evidence="1" id="KW-0812">Transmembrane</keyword>
<proteinExistence type="predicted"/>
<keyword evidence="1" id="KW-0472">Membrane</keyword>
<evidence type="ECO:0000313" key="3">
    <source>
        <dbReference type="Proteomes" id="UP000029857"/>
    </source>
</evidence>
<protein>
    <submittedName>
        <fullName evidence="2">Uncharacterized protein</fullName>
    </submittedName>
</protein>
<accession>A0A4U8UC62</accession>
<gene>
    <name evidence="2" type="ORF">LS79_001705</name>
</gene>